<evidence type="ECO:0000313" key="5">
    <source>
        <dbReference type="Proteomes" id="UP001595908"/>
    </source>
</evidence>
<protein>
    <submittedName>
        <fullName evidence="4">PQQ-binding-like beta-propeller repeat protein</fullName>
    </submittedName>
</protein>
<keyword evidence="2" id="KW-0812">Transmembrane</keyword>
<feature type="domain" description="Pyrrolo-quinoline quinone repeat" evidence="3">
    <location>
        <begin position="162"/>
        <end position="288"/>
    </location>
</feature>
<comment type="caution">
    <text evidence="4">The sequence shown here is derived from an EMBL/GenBank/DDBJ whole genome shotgun (WGS) entry which is preliminary data.</text>
</comment>
<evidence type="ECO:0000259" key="3">
    <source>
        <dbReference type="Pfam" id="PF13360"/>
    </source>
</evidence>
<evidence type="ECO:0000256" key="1">
    <source>
        <dbReference type="SAM" id="MobiDB-lite"/>
    </source>
</evidence>
<dbReference type="EMBL" id="JBHSJE010000007">
    <property type="protein sequence ID" value="MFC4981485.1"/>
    <property type="molecule type" value="Genomic_DNA"/>
</dbReference>
<dbReference type="GeneID" id="31234290"/>
<feature type="compositionally biased region" description="Low complexity" evidence="1">
    <location>
        <begin position="23"/>
        <end position="47"/>
    </location>
</feature>
<dbReference type="Gene3D" id="2.130.10.10">
    <property type="entry name" value="YVTN repeat-like/Quinoprotein amine dehydrogenase"/>
    <property type="match status" value="1"/>
</dbReference>
<feature type="transmembrane region" description="Helical" evidence="2">
    <location>
        <begin position="82"/>
        <end position="102"/>
    </location>
</feature>
<sequence length="547" mass="58106">MTQPSGPQPQEGFGAPYDPPAHGYGCSPAPGGAPGPYAQQPGPYGQPPQGGYGFQQQQQQPVTAPGGPAGPGGGRFKGRTGVITGALLALVLIAGGGVWFALGGDEGRKPAAGEAAAPSATSGKGDRTDDAELAARLDARREPGEAKVRWLRSLGADLPGRAMGVYGPWEAGDVVAQAVYRTVSGYSMTDGRQLWSLRMPDDICAAPTRPTEDGKIVVAVQAEESDNGTDCTVLQMIDLRTGKPGWKKIFPKAAVTDVEKRVVMASNGDTVTYSRPGHVHTYRVGDGQELFGAQPRECRSYAFLSGPRMMAVADCPGGNQVQEFDPASGKTKWAYALEKDWFIDQVYSTSPLVVSVQKGEQWRALALRDNGTLRSHIELGTRDTGLGFADYEVRCGGYLVVTRNRDDCAGVAADSDTFYVSTKRKHVEFDVDNRIVAFDLNTGRQKWTADAPMGRRIEPLRMDDGKLLLHVAATKTQGGRIATLAPTGGTPRTVLTHPASTAAIEAGMTAAEVVHKDGRSLLTLPLVGMEEDDEAEASTKTMIAFGE</sequence>
<accession>A0ABV9VEB3</accession>
<feature type="region of interest" description="Disordered" evidence="1">
    <location>
        <begin position="1"/>
        <end position="77"/>
    </location>
</feature>
<evidence type="ECO:0000313" key="4">
    <source>
        <dbReference type="EMBL" id="MFC4981485.1"/>
    </source>
</evidence>
<keyword evidence="2" id="KW-0472">Membrane</keyword>
<feature type="compositionally biased region" description="Low complexity" evidence="1">
    <location>
        <begin position="112"/>
        <end position="123"/>
    </location>
</feature>
<dbReference type="Pfam" id="PF13360">
    <property type="entry name" value="PQQ_2"/>
    <property type="match status" value="1"/>
</dbReference>
<dbReference type="InterPro" id="IPR015943">
    <property type="entry name" value="WD40/YVTN_repeat-like_dom_sf"/>
</dbReference>
<feature type="region of interest" description="Disordered" evidence="1">
    <location>
        <begin position="108"/>
        <end position="129"/>
    </location>
</feature>
<keyword evidence="2" id="KW-1133">Transmembrane helix</keyword>
<gene>
    <name evidence="4" type="ORF">ACFPL4_24525</name>
</gene>
<feature type="compositionally biased region" description="Low complexity" evidence="1">
    <location>
        <begin position="54"/>
        <end position="66"/>
    </location>
</feature>
<organism evidence="4 5">
    <name type="scientific">Streptomyces atroolivaceus</name>
    <dbReference type="NCBI Taxonomy" id="66869"/>
    <lineage>
        <taxon>Bacteria</taxon>
        <taxon>Bacillati</taxon>
        <taxon>Actinomycetota</taxon>
        <taxon>Actinomycetes</taxon>
        <taxon>Kitasatosporales</taxon>
        <taxon>Streptomycetaceae</taxon>
        <taxon>Streptomyces</taxon>
    </lineage>
</organism>
<name>A0ABV9VEB3_STRAZ</name>
<evidence type="ECO:0000256" key="2">
    <source>
        <dbReference type="SAM" id="Phobius"/>
    </source>
</evidence>
<dbReference type="InterPro" id="IPR011047">
    <property type="entry name" value="Quinoprotein_ADH-like_sf"/>
</dbReference>
<proteinExistence type="predicted"/>
<dbReference type="RefSeq" id="WP_033301400.1">
    <property type="nucleotide sequence ID" value="NZ_JBHSJE010000007.1"/>
</dbReference>
<dbReference type="SUPFAM" id="SSF50998">
    <property type="entry name" value="Quinoprotein alcohol dehydrogenase-like"/>
    <property type="match status" value="1"/>
</dbReference>
<reference evidence="5" key="1">
    <citation type="journal article" date="2019" name="Int. J. Syst. Evol. Microbiol.">
        <title>The Global Catalogue of Microorganisms (GCM) 10K type strain sequencing project: providing services to taxonomists for standard genome sequencing and annotation.</title>
        <authorList>
            <consortium name="The Broad Institute Genomics Platform"/>
            <consortium name="The Broad Institute Genome Sequencing Center for Infectious Disease"/>
            <person name="Wu L."/>
            <person name="Ma J."/>
        </authorList>
    </citation>
    <scope>NUCLEOTIDE SEQUENCE [LARGE SCALE GENOMIC DNA]</scope>
    <source>
        <strain evidence="5">ICMP 257</strain>
    </source>
</reference>
<keyword evidence="5" id="KW-1185">Reference proteome</keyword>
<dbReference type="Proteomes" id="UP001595908">
    <property type="component" value="Unassembled WGS sequence"/>
</dbReference>
<dbReference type="InterPro" id="IPR002372">
    <property type="entry name" value="PQQ_rpt_dom"/>
</dbReference>